<dbReference type="PANTHER" id="PTHR40056">
    <property type="entry name" value="HYPOTHETICAL CYTOSOLIC PROTEIN"/>
    <property type="match status" value="1"/>
</dbReference>
<organism evidence="1 2">
    <name type="scientific">Schleiferilactobacillus perolens DSM 12744</name>
    <dbReference type="NCBI Taxonomy" id="1423792"/>
    <lineage>
        <taxon>Bacteria</taxon>
        <taxon>Bacillati</taxon>
        <taxon>Bacillota</taxon>
        <taxon>Bacilli</taxon>
        <taxon>Lactobacillales</taxon>
        <taxon>Lactobacillaceae</taxon>
        <taxon>Schleiferilactobacillus</taxon>
    </lineage>
</organism>
<protein>
    <recommendedName>
        <fullName evidence="3">BS ykrK family protein</fullName>
    </recommendedName>
</protein>
<evidence type="ECO:0000313" key="2">
    <source>
        <dbReference type="Proteomes" id="UP000051330"/>
    </source>
</evidence>
<dbReference type="PATRIC" id="fig|1423792.3.peg.1786"/>
<accession>A0A0R1N093</accession>
<dbReference type="RefSeq" id="WP_057818581.1">
    <property type="nucleotide sequence ID" value="NZ_AZEC01000003.1"/>
</dbReference>
<proteinExistence type="predicted"/>
<dbReference type="EMBL" id="AZEC01000003">
    <property type="protein sequence ID" value="KRL13735.1"/>
    <property type="molecule type" value="Genomic_DNA"/>
</dbReference>
<name>A0A0R1N093_9LACO</name>
<dbReference type="OrthoDB" id="3191472at2"/>
<dbReference type="STRING" id="1423792.FD09_GL001762"/>
<evidence type="ECO:0008006" key="3">
    <source>
        <dbReference type="Google" id="ProtNLM"/>
    </source>
</evidence>
<dbReference type="InterPro" id="IPR014975">
    <property type="entry name" value="DUF1836"/>
</dbReference>
<dbReference type="AlphaFoldDB" id="A0A0R1N093"/>
<dbReference type="Pfam" id="PF08876">
    <property type="entry name" value="DUF1836"/>
    <property type="match status" value="1"/>
</dbReference>
<sequence length="173" mass="19694">MFTEEFKRWLHRFHQHQLPLFGELSDIGLYMDQVVSETNRYTKLITGVEVTKSMVNSYVKQGLVTRPEKKRYGQIQLAQIILVSLLKTLYSLDIVHQYLSAMSAELSWQEAYDLWVTAFDERVAEKSGQSHPTAQASPAVAELIKLTTAALINQRISEALVQAMTDSTEISDK</sequence>
<dbReference type="PANTHER" id="PTHR40056:SF1">
    <property type="entry name" value="DUF1836 DOMAIN-CONTAINING PROTEIN"/>
    <property type="match status" value="1"/>
</dbReference>
<gene>
    <name evidence="1" type="ORF">FD09_GL001762</name>
</gene>
<keyword evidence="2" id="KW-1185">Reference proteome</keyword>
<comment type="caution">
    <text evidence="1">The sequence shown here is derived from an EMBL/GenBank/DDBJ whole genome shotgun (WGS) entry which is preliminary data.</text>
</comment>
<dbReference type="Proteomes" id="UP000051330">
    <property type="component" value="Unassembled WGS sequence"/>
</dbReference>
<evidence type="ECO:0000313" key="1">
    <source>
        <dbReference type="EMBL" id="KRL13735.1"/>
    </source>
</evidence>
<reference evidence="1 2" key="1">
    <citation type="journal article" date="2015" name="Genome Announc.">
        <title>Expanding the biotechnology potential of lactobacilli through comparative genomics of 213 strains and associated genera.</title>
        <authorList>
            <person name="Sun Z."/>
            <person name="Harris H.M."/>
            <person name="McCann A."/>
            <person name="Guo C."/>
            <person name="Argimon S."/>
            <person name="Zhang W."/>
            <person name="Yang X."/>
            <person name="Jeffery I.B."/>
            <person name="Cooney J.C."/>
            <person name="Kagawa T.F."/>
            <person name="Liu W."/>
            <person name="Song Y."/>
            <person name="Salvetti E."/>
            <person name="Wrobel A."/>
            <person name="Rasinkangas P."/>
            <person name="Parkhill J."/>
            <person name="Rea M.C."/>
            <person name="O'Sullivan O."/>
            <person name="Ritari J."/>
            <person name="Douillard F.P."/>
            <person name="Paul Ross R."/>
            <person name="Yang R."/>
            <person name="Briner A.E."/>
            <person name="Felis G.E."/>
            <person name="de Vos W.M."/>
            <person name="Barrangou R."/>
            <person name="Klaenhammer T.R."/>
            <person name="Caufield P.W."/>
            <person name="Cui Y."/>
            <person name="Zhang H."/>
            <person name="O'Toole P.W."/>
        </authorList>
    </citation>
    <scope>NUCLEOTIDE SEQUENCE [LARGE SCALE GENOMIC DNA]</scope>
    <source>
        <strain evidence="1 2">DSM 12744</strain>
    </source>
</reference>